<dbReference type="GeneID" id="41595417"/>
<dbReference type="InterPro" id="IPR049704">
    <property type="entry name" value="Aminotrans_3_PPA_site"/>
</dbReference>
<dbReference type="Pfam" id="PF00202">
    <property type="entry name" value="Aminotran_3"/>
    <property type="match status" value="1"/>
</dbReference>
<dbReference type="InterPro" id="IPR015424">
    <property type="entry name" value="PyrdxlP-dep_Trfase"/>
</dbReference>
<feature type="binding site" evidence="7">
    <location>
        <begin position="120"/>
        <end position="121"/>
    </location>
    <ligand>
        <name>pyridoxal 5'-phosphate</name>
        <dbReference type="ChEBI" id="CHEBI:597326"/>
    </ligand>
</feature>
<accession>A0A2K5ASF4</accession>
<dbReference type="AlphaFoldDB" id="A0A2K5ASF4"/>
<comment type="subcellular location">
    <subcellularLocation>
        <location evidence="7">Cytoplasm</location>
    </subcellularLocation>
</comment>
<evidence type="ECO:0000256" key="7">
    <source>
        <dbReference type="HAMAP-Rule" id="MF_00834"/>
    </source>
</evidence>
<name>A0A2K5ASF4_9ARCH</name>
<comment type="cofactor">
    <cofactor evidence="1 7">
        <name>pyridoxal 5'-phosphate</name>
        <dbReference type="ChEBI" id="CHEBI:597326"/>
    </cofactor>
</comment>
<comment type="function">
    <text evidence="7">Catalyzes the transfer of the alpha-amino group from S-adenosyl-L-methionine (SAM) to 7-keto-8-aminopelargonic acid (KAPA) to form 7,8-diaminopelargonic acid (DAPA). It is the only aminotransferase known to utilize SAM as an amino donor.</text>
</comment>
<dbReference type="InterPro" id="IPR005815">
    <property type="entry name" value="BioA"/>
</dbReference>
<keyword evidence="5 7" id="KW-0093">Biotin biosynthesis</keyword>
<evidence type="ECO:0000313" key="8">
    <source>
        <dbReference type="EMBL" id="SPC34588.1"/>
    </source>
</evidence>
<dbReference type="HAMAP" id="MF_00834">
    <property type="entry name" value="BioA"/>
    <property type="match status" value="1"/>
</dbReference>
<dbReference type="EC" id="2.6.1.62" evidence="7"/>
<dbReference type="CDD" id="cd00610">
    <property type="entry name" value="OAT_like"/>
    <property type="match status" value="1"/>
</dbReference>
<feature type="binding site" evidence="7">
    <location>
        <position position="260"/>
    </location>
    <ligand>
        <name>pyridoxal 5'-phosphate</name>
        <dbReference type="ChEBI" id="CHEBI:597326"/>
    </ligand>
</feature>
<comment type="catalytic activity">
    <reaction evidence="7">
        <text>(8S)-8-amino-7-oxononanoate + S-adenosyl-L-methionine = S-adenosyl-4-methylsulfanyl-2-oxobutanoate + (7R,8S)-7,8-diammoniononanoate</text>
        <dbReference type="Rhea" id="RHEA:16861"/>
        <dbReference type="ChEBI" id="CHEBI:16490"/>
        <dbReference type="ChEBI" id="CHEBI:59789"/>
        <dbReference type="ChEBI" id="CHEBI:149468"/>
        <dbReference type="ChEBI" id="CHEBI:149469"/>
        <dbReference type="EC" id="2.6.1.62"/>
    </reaction>
</comment>
<keyword evidence="3 7" id="KW-0808">Transferase</keyword>
<dbReference type="GO" id="GO:0005737">
    <property type="term" value="C:cytoplasm"/>
    <property type="evidence" value="ECO:0007669"/>
    <property type="project" value="UniProtKB-SubCell"/>
</dbReference>
<keyword evidence="4 7" id="KW-0949">S-adenosyl-L-methionine</keyword>
<comment type="subunit">
    <text evidence="7">Homodimer.</text>
</comment>
<dbReference type="PANTHER" id="PTHR42684">
    <property type="entry name" value="ADENOSYLMETHIONINE-8-AMINO-7-OXONONANOATE AMINOTRANSFERASE"/>
    <property type="match status" value="1"/>
</dbReference>
<dbReference type="PANTHER" id="PTHR42684:SF3">
    <property type="entry name" value="ADENOSYLMETHIONINE-8-AMINO-7-OXONONANOATE AMINOTRANSFERASE"/>
    <property type="match status" value="1"/>
</dbReference>
<evidence type="ECO:0000256" key="5">
    <source>
        <dbReference type="ARBA" id="ARBA00022756"/>
    </source>
</evidence>
<dbReference type="Gene3D" id="3.40.640.10">
    <property type="entry name" value="Type I PLP-dependent aspartate aminotransferase-like (Major domain)"/>
    <property type="match status" value="1"/>
</dbReference>
<feature type="site" description="Participates in the substrate recognition with KAPA and in a stacking interaction with the adenine ring of SAM" evidence="7">
    <location>
        <position position="24"/>
    </location>
</feature>
<evidence type="ECO:0000256" key="3">
    <source>
        <dbReference type="ARBA" id="ARBA00022679"/>
    </source>
</evidence>
<comment type="similarity">
    <text evidence="7">Belongs to the class-III pyridoxal-phosphate-dependent aminotransferase family. BioA subfamily.</text>
</comment>
<dbReference type="InterPro" id="IPR015422">
    <property type="entry name" value="PyrdxlP-dep_Trfase_small"/>
</dbReference>
<dbReference type="Gene3D" id="3.90.1150.10">
    <property type="entry name" value="Aspartate Aminotransferase, domain 1"/>
    <property type="match status" value="1"/>
</dbReference>
<keyword evidence="7" id="KW-0963">Cytoplasm</keyword>
<keyword evidence="6 7" id="KW-0663">Pyridoxal phosphate</keyword>
<protein>
    <recommendedName>
        <fullName evidence="7">Adenosylmethionine-8-amino-7-oxononanoate aminotransferase</fullName>
        <ecNumber evidence="7">2.6.1.62</ecNumber>
    </recommendedName>
    <alternativeName>
        <fullName evidence="7">7,8-diamino-pelargonic acid aminotransferase</fullName>
        <shortName evidence="7">DAPA AT</shortName>
        <shortName evidence="7">DAPA aminotransferase</shortName>
    </alternativeName>
    <alternativeName>
        <fullName evidence="7">7,8-diaminononanoate synthase</fullName>
        <shortName evidence="7">DANS</shortName>
    </alternativeName>
    <alternativeName>
        <fullName evidence="7">Diaminopelargonic acid synthase</fullName>
    </alternativeName>
</protein>
<dbReference type="GO" id="GO:0030170">
    <property type="term" value="F:pyridoxal phosphate binding"/>
    <property type="evidence" value="ECO:0007669"/>
    <property type="project" value="UniProtKB-UniRule"/>
</dbReference>
<evidence type="ECO:0000256" key="4">
    <source>
        <dbReference type="ARBA" id="ARBA00022691"/>
    </source>
</evidence>
<gene>
    <name evidence="7 8" type="primary">bioA</name>
    <name evidence="8" type="ORF">NCAV_1422</name>
</gene>
<comment type="caution">
    <text evidence="7">Lacks conserved residue(s) required for the propagation of feature annotation.</text>
</comment>
<keyword evidence="2 7" id="KW-0032">Aminotransferase</keyword>
<feature type="binding site" evidence="7">
    <location>
        <position position="289"/>
    </location>
    <ligand>
        <name>substrate</name>
    </ligand>
</feature>
<dbReference type="NCBIfam" id="TIGR00508">
    <property type="entry name" value="bioA"/>
    <property type="match status" value="1"/>
</dbReference>
<sequence length="468" mass="52629">MHEHYTYKNGNLKTKDKAYVWHPYTQMSDWFRIDAPVIVRGEDFYLIDDRGNRYLDGVASMWCNVWGHSRKEIVDAIVEQAKVLQHSTLFGLCNEPSIVLAELLVKMTKGMGKVFYSDDGSTAMEVAIKMAIQYWYNKLGSNKRREIIALENGYHGDTIGAMSIGYIEHFFKPYKPLLFKVRHVPSPYLYRKSREMSDADYVQYCIDMLEHELKRGEGRVAAVVMESGAQIAGGVIVYPDGYQREVSRLCKRYDTLLVLDEVATGLGRLGSMVEYIAQDSMPDIVAFGKMLTAGYLPLAATLASDEIFNAFLGKYDEGKHLFHGHTFTGNPIACACAVANLRLYEQERLISKVKSSSALLAERLEEFRGYPIVGDVRHKGMLAAIELVKGNSNSNSKSNSKSKDPLLTLSDGRRINYAIMEEALKRGLFIRPLGHIMLIVPPLAIGREELNMLIDKALEVVGTISKLV</sequence>
<dbReference type="InterPro" id="IPR015421">
    <property type="entry name" value="PyrdxlP-dep_Trfase_major"/>
</dbReference>
<comment type="pathway">
    <text evidence="7">Cofactor biosynthesis; biotin biosynthesis; 7,8-diaminononanoate from 8-amino-7-oxononanoate (SAM route): step 1/1.</text>
</comment>
<dbReference type="RefSeq" id="WP_103286783.1">
    <property type="nucleotide sequence ID" value="NZ_LT981265.1"/>
</dbReference>
<feature type="binding site" evidence="7">
    <location>
        <position position="154"/>
    </location>
    <ligand>
        <name>substrate</name>
    </ligand>
</feature>
<feature type="binding site" evidence="7">
    <location>
        <begin position="325"/>
        <end position="326"/>
    </location>
    <ligand>
        <name>pyridoxal 5'-phosphate</name>
        <dbReference type="ChEBI" id="CHEBI:597326"/>
    </ligand>
</feature>
<evidence type="ECO:0000256" key="6">
    <source>
        <dbReference type="ARBA" id="ARBA00022898"/>
    </source>
</evidence>
<feature type="modified residue" description="N6-(pyridoxal phosphate)lysine" evidence="7">
    <location>
        <position position="289"/>
    </location>
</feature>
<reference evidence="9" key="1">
    <citation type="submission" date="2018-01" db="EMBL/GenBank/DDBJ databases">
        <authorList>
            <person name="Kerou L M."/>
        </authorList>
    </citation>
    <scope>NUCLEOTIDE SEQUENCE [LARGE SCALE GENOMIC DNA]</scope>
    <source>
        <strain evidence="9">SCU2</strain>
    </source>
</reference>
<dbReference type="Proteomes" id="UP000236248">
    <property type="component" value="Chromosome NCAV"/>
</dbReference>
<keyword evidence="9" id="KW-1185">Reference proteome</keyword>
<proteinExistence type="inferred from homology"/>
<evidence type="ECO:0000256" key="2">
    <source>
        <dbReference type="ARBA" id="ARBA00022576"/>
    </source>
</evidence>
<dbReference type="GO" id="GO:0004015">
    <property type="term" value="F:adenosylmethionine-8-amino-7-oxononanoate transaminase activity"/>
    <property type="evidence" value="ECO:0007669"/>
    <property type="project" value="UniProtKB-UniRule"/>
</dbReference>
<dbReference type="PROSITE" id="PS00600">
    <property type="entry name" value="AA_TRANSFER_CLASS_3"/>
    <property type="match status" value="1"/>
</dbReference>
<dbReference type="InterPro" id="IPR005814">
    <property type="entry name" value="Aminotrans_3"/>
</dbReference>
<dbReference type="GO" id="GO:0009102">
    <property type="term" value="P:biotin biosynthetic process"/>
    <property type="evidence" value="ECO:0007669"/>
    <property type="project" value="UniProtKB-UniRule"/>
</dbReference>
<evidence type="ECO:0000313" key="9">
    <source>
        <dbReference type="Proteomes" id="UP000236248"/>
    </source>
</evidence>
<dbReference type="UniPathway" id="UPA00078">
    <property type="reaction ID" value="UER00160"/>
</dbReference>
<dbReference type="KEGG" id="ncv:NCAV_1422"/>
<feature type="binding site" evidence="7">
    <location>
        <position position="431"/>
    </location>
    <ligand>
        <name>substrate</name>
    </ligand>
</feature>
<feature type="binding site" evidence="7">
    <location>
        <position position="324"/>
    </location>
    <ligand>
        <name>substrate</name>
    </ligand>
</feature>
<organism evidence="8 9">
    <name type="scientific">Candidatus Nitrosocaldus cavascurensis</name>
    <dbReference type="NCBI Taxonomy" id="2058097"/>
    <lineage>
        <taxon>Archaea</taxon>
        <taxon>Nitrososphaerota</taxon>
        <taxon>Nitrososphaeria</taxon>
        <taxon>Candidatus Nitrosocaldales</taxon>
        <taxon>Candidatus Nitrosocaldaceae</taxon>
        <taxon>Candidatus Nitrosocaldus</taxon>
    </lineage>
</organism>
<dbReference type="EMBL" id="LT981265">
    <property type="protein sequence ID" value="SPC34588.1"/>
    <property type="molecule type" value="Genomic_DNA"/>
</dbReference>
<dbReference type="SUPFAM" id="SSF53383">
    <property type="entry name" value="PLP-dependent transferases"/>
    <property type="match status" value="1"/>
</dbReference>
<evidence type="ECO:0000256" key="1">
    <source>
        <dbReference type="ARBA" id="ARBA00001933"/>
    </source>
</evidence>